<reference evidence="2" key="1">
    <citation type="submission" date="2018-11" db="EMBL/GenBank/DDBJ databases">
        <authorList>
            <consortium name="Genoscope - CEA"/>
            <person name="William W."/>
        </authorList>
    </citation>
    <scope>NUCLEOTIDE SEQUENCE</scope>
</reference>
<dbReference type="AlphaFoldDB" id="A0A3P6HFQ9"/>
<gene>
    <name evidence="2" type="ORF">BOLC6T40292H</name>
</gene>
<evidence type="ECO:0000256" key="1">
    <source>
        <dbReference type="SAM" id="MobiDB-lite"/>
    </source>
</evidence>
<accession>A0A3P6HFQ9</accession>
<proteinExistence type="predicted"/>
<evidence type="ECO:0000313" key="2">
    <source>
        <dbReference type="EMBL" id="VDD64839.1"/>
    </source>
</evidence>
<feature type="region of interest" description="Disordered" evidence="1">
    <location>
        <begin position="82"/>
        <end position="119"/>
    </location>
</feature>
<name>A0A3P6HFQ9_BRAOL</name>
<dbReference type="EMBL" id="LR031880">
    <property type="protein sequence ID" value="VDD64839.1"/>
    <property type="molecule type" value="Genomic_DNA"/>
</dbReference>
<organism evidence="2">
    <name type="scientific">Brassica oleracea</name>
    <name type="common">Wild cabbage</name>
    <dbReference type="NCBI Taxonomy" id="3712"/>
    <lineage>
        <taxon>Eukaryota</taxon>
        <taxon>Viridiplantae</taxon>
        <taxon>Streptophyta</taxon>
        <taxon>Embryophyta</taxon>
        <taxon>Tracheophyta</taxon>
        <taxon>Spermatophyta</taxon>
        <taxon>Magnoliopsida</taxon>
        <taxon>eudicotyledons</taxon>
        <taxon>Gunneridae</taxon>
        <taxon>Pentapetalae</taxon>
        <taxon>rosids</taxon>
        <taxon>malvids</taxon>
        <taxon>Brassicales</taxon>
        <taxon>Brassicaceae</taxon>
        <taxon>Brassiceae</taxon>
        <taxon>Brassica</taxon>
    </lineage>
</organism>
<sequence length="119" mass="13432">MENWSISDLVEEDWSISDIVEANEKRYVRERGRLMKRKRPLANLSVTELEQMRQEALRIIAACGLCPEGEIESAQERQIGCKNKNILTDQRVTTEKSDVGQSSGEGSTEETHANPAPDE</sequence>
<protein>
    <submittedName>
        <fullName evidence="2">Uncharacterized protein</fullName>
    </submittedName>
</protein>